<gene>
    <name evidence="1" type="ORF">DPMN_190991</name>
</gene>
<evidence type="ECO:0000313" key="1">
    <source>
        <dbReference type="EMBL" id="KAH3691636.1"/>
    </source>
</evidence>
<name>A0A9D4BED6_DREPO</name>
<evidence type="ECO:0000313" key="2">
    <source>
        <dbReference type="Proteomes" id="UP000828390"/>
    </source>
</evidence>
<protein>
    <submittedName>
        <fullName evidence="1">Uncharacterized protein</fullName>
    </submittedName>
</protein>
<accession>A0A9D4BED6</accession>
<dbReference type="EMBL" id="JAIWYP010000033">
    <property type="protein sequence ID" value="KAH3691636.1"/>
    <property type="molecule type" value="Genomic_DNA"/>
</dbReference>
<proteinExistence type="predicted"/>
<reference evidence="1" key="1">
    <citation type="journal article" date="2019" name="bioRxiv">
        <title>The Genome of the Zebra Mussel, Dreissena polymorpha: A Resource for Invasive Species Research.</title>
        <authorList>
            <person name="McCartney M.A."/>
            <person name="Auch B."/>
            <person name="Kono T."/>
            <person name="Mallez S."/>
            <person name="Zhang Y."/>
            <person name="Obille A."/>
            <person name="Becker A."/>
            <person name="Abrahante J.E."/>
            <person name="Garbe J."/>
            <person name="Badalamenti J.P."/>
            <person name="Herman A."/>
            <person name="Mangelson H."/>
            <person name="Liachko I."/>
            <person name="Sullivan S."/>
            <person name="Sone E.D."/>
            <person name="Koren S."/>
            <person name="Silverstein K.A.T."/>
            <person name="Beckman K.B."/>
            <person name="Gohl D.M."/>
        </authorList>
    </citation>
    <scope>NUCLEOTIDE SEQUENCE</scope>
    <source>
        <strain evidence="1">Duluth1</strain>
        <tissue evidence="1">Whole animal</tissue>
    </source>
</reference>
<organism evidence="1 2">
    <name type="scientific">Dreissena polymorpha</name>
    <name type="common">Zebra mussel</name>
    <name type="synonym">Mytilus polymorpha</name>
    <dbReference type="NCBI Taxonomy" id="45954"/>
    <lineage>
        <taxon>Eukaryota</taxon>
        <taxon>Metazoa</taxon>
        <taxon>Spiralia</taxon>
        <taxon>Lophotrochozoa</taxon>
        <taxon>Mollusca</taxon>
        <taxon>Bivalvia</taxon>
        <taxon>Autobranchia</taxon>
        <taxon>Heteroconchia</taxon>
        <taxon>Euheterodonta</taxon>
        <taxon>Imparidentia</taxon>
        <taxon>Neoheterodontei</taxon>
        <taxon>Myida</taxon>
        <taxon>Dreissenoidea</taxon>
        <taxon>Dreissenidae</taxon>
        <taxon>Dreissena</taxon>
    </lineage>
</organism>
<sequence length="57" mass="6920">MRKVISQIWRSVVKKKYWNLILTVDCSERRLLSSLKEIWIWMKDSKLMKMLRPGPVT</sequence>
<keyword evidence="2" id="KW-1185">Reference proteome</keyword>
<reference evidence="1" key="2">
    <citation type="submission" date="2020-11" db="EMBL/GenBank/DDBJ databases">
        <authorList>
            <person name="McCartney M.A."/>
            <person name="Auch B."/>
            <person name="Kono T."/>
            <person name="Mallez S."/>
            <person name="Becker A."/>
            <person name="Gohl D.M."/>
            <person name="Silverstein K.A.T."/>
            <person name="Koren S."/>
            <person name="Bechman K.B."/>
            <person name="Herman A."/>
            <person name="Abrahante J.E."/>
            <person name="Garbe J."/>
        </authorList>
    </citation>
    <scope>NUCLEOTIDE SEQUENCE</scope>
    <source>
        <strain evidence="1">Duluth1</strain>
        <tissue evidence="1">Whole animal</tissue>
    </source>
</reference>
<dbReference type="AlphaFoldDB" id="A0A9D4BED6"/>
<dbReference type="Proteomes" id="UP000828390">
    <property type="component" value="Unassembled WGS sequence"/>
</dbReference>
<comment type="caution">
    <text evidence="1">The sequence shown here is derived from an EMBL/GenBank/DDBJ whole genome shotgun (WGS) entry which is preliminary data.</text>
</comment>